<evidence type="ECO:0000313" key="1">
    <source>
        <dbReference type="EMBL" id="PHM53006.1"/>
    </source>
</evidence>
<name>A0A2G0Q1B7_XENHO</name>
<dbReference type="EMBL" id="NJAI01000007">
    <property type="protein sequence ID" value="PHM53006.1"/>
    <property type="molecule type" value="Genomic_DNA"/>
</dbReference>
<evidence type="ECO:0000313" key="2">
    <source>
        <dbReference type="Proteomes" id="UP000225433"/>
    </source>
</evidence>
<proteinExistence type="predicted"/>
<organism evidence="1 2">
    <name type="scientific">Xenorhabdus hominickii</name>
    <dbReference type="NCBI Taxonomy" id="351679"/>
    <lineage>
        <taxon>Bacteria</taxon>
        <taxon>Pseudomonadati</taxon>
        <taxon>Pseudomonadota</taxon>
        <taxon>Gammaproteobacteria</taxon>
        <taxon>Enterobacterales</taxon>
        <taxon>Morganellaceae</taxon>
        <taxon>Xenorhabdus</taxon>
    </lineage>
</organism>
<sequence>MAPFIGAILILQELQYLHERQYRIIQMIVV</sequence>
<dbReference type="AlphaFoldDB" id="A0A2G0Q1B7"/>
<reference evidence="1 2" key="1">
    <citation type="journal article" date="2017" name="Nat. Microbiol.">
        <title>Natural product diversity associated with the nematode symbionts Photorhabdus and Xenorhabdus.</title>
        <authorList>
            <person name="Tobias N.J."/>
            <person name="Wolff H."/>
            <person name="Djahanschiri B."/>
            <person name="Grundmann F."/>
            <person name="Kronenwerth M."/>
            <person name="Shi Y.M."/>
            <person name="Simonyi S."/>
            <person name="Grun P."/>
            <person name="Shapiro-Ilan D."/>
            <person name="Pidot S.J."/>
            <person name="Stinear T.P."/>
            <person name="Ebersberger I."/>
            <person name="Bode H.B."/>
        </authorList>
    </citation>
    <scope>NUCLEOTIDE SEQUENCE [LARGE SCALE GENOMIC DNA]</scope>
    <source>
        <strain evidence="1 2">DSM 17903</strain>
    </source>
</reference>
<accession>A0A2G0Q1B7</accession>
<gene>
    <name evidence="1" type="ORF">Xhom_03888</name>
</gene>
<comment type="caution">
    <text evidence="1">The sequence shown here is derived from an EMBL/GenBank/DDBJ whole genome shotgun (WGS) entry which is preliminary data.</text>
</comment>
<protein>
    <submittedName>
        <fullName evidence="1">Uncharacterized protein</fullName>
    </submittedName>
</protein>
<dbReference type="Proteomes" id="UP000225433">
    <property type="component" value="Unassembled WGS sequence"/>
</dbReference>